<keyword evidence="6" id="KW-0067">ATP-binding</keyword>
<feature type="compositionally biased region" description="Polar residues" evidence="8">
    <location>
        <begin position="1484"/>
        <end position="1495"/>
    </location>
</feature>
<dbReference type="PROSITE" id="PS50089">
    <property type="entry name" value="ZF_RING_2"/>
    <property type="match status" value="1"/>
</dbReference>
<gene>
    <name evidence="11" type="ORF">BGZ70_003983</name>
</gene>
<evidence type="ECO:0000256" key="6">
    <source>
        <dbReference type="ARBA" id="ARBA00022840"/>
    </source>
</evidence>
<dbReference type="Pfam" id="PF00271">
    <property type="entry name" value="Helicase_C"/>
    <property type="match status" value="1"/>
</dbReference>
<dbReference type="InterPro" id="IPR013083">
    <property type="entry name" value="Znf_RING/FYVE/PHD"/>
</dbReference>
<dbReference type="GO" id="GO:0006974">
    <property type="term" value="P:DNA damage response"/>
    <property type="evidence" value="ECO:0007669"/>
    <property type="project" value="TreeGrafter"/>
</dbReference>
<name>A0A9P6JA11_MORAP</name>
<dbReference type="InterPro" id="IPR059033">
    <property type="entry name" value="C144_05_dom"/>
</dbReference>
<evidence type="ECO:0000256" key="4">
    <source>
        <dbReference type="ARBA" id="ARBA00022801"/>
    </source>
</evidence>
<evidence type="ECO:0000256" key="1">
    <source>
        <dbReference type="ARBA" id="ARBA00022723"/>
    </source>
</evidence>
<sequence>MAVSSSHTSAWTLFPEALHAACLQCRDNTAPPSTPRLRRLSSDNSPVLEPAPKRRLVQDKVLALGSYSADASSSTTDDTPVHDLVATQDWVLVRQWHEPLGDLPRSLACGHLCDPSNLPPLTLSPQEGTLMAMLDSHILSMRQDDPPDEAWTDPEDRGALHSPTLFSAVEALRHTQQVALTSILSRHKDTSAADLVFKVFLHKSRFSQTLACTGSIDARMQDLVHFAFPVTHDNKSSPFTRNAIKDLYTHLKPSATGDPPKGIQPPLLQPQLLPFQRRSVAWCLQRECGVVNGVGEVEYKEPILADKLPLSWDLVTLPSGQELLVNRLCGIMCQPSPKVTAELLEPRGGILAEEMGLGKTVEMLALILLNRRQLQPIQPNEAQSDTGALEKQLSAAHLDDSTLSSAIENTTIREASQEAQGVVEEGSESLPSLIKSGATLIITPLSILHQWAGEIESHVPSLRVFVYMDDAHERISAEELAKYDVVLTTYPVLSKEVNYTTHYDRPRRYERQYKPRKSPFVKIDWWRVCLDEAQMIEGITVSQAAAMTLLIPRVMAWCISGTPIRRHIEDLHSLLRFLDQEPVASNKRLWKLLASYRFRSTFISSYQRIMHRYAKKDVVQELALPRQMRIIYGIRFTDVERANYNEKWEQCLAECSLDNVSDNSGEAESLQNWLVRLRQTCCHPQIGSRNKDALGKTNLRTIDEVLDVMIQQANTQLYIKERLLLTTKIKRAVLSARIHKDAAELPLFFQLAKEITGHVDTWKLKYEEQLAKRDRERDQKRASASEKGKDVKQDASELEDDGDVLAFLGGRATGQTTDDIFMASMFRYREWQEQYHRVLFFTAGLYHELEMEADETLLYNQAEEIRQQLLAYPEQKFNKELEFVKTVVNNRTLDAQYVIPHPTFTGGIVMRRHLEQLQYVTDLLNQQLEILRRWRQDLVQRLTQPLMQDGEEGEQYQYSIDLQHTLESYLHFYGRMLLFRKDLVSGTEESIASLVANVESQRVHADMVRRRENRVRTFKRKAGQEENKKPDEDLDKRLEKEMNDLITTDLVSTLRSIRMLIRSVANDTSYPSAERSIAEVEDDRLKDEQTHQVKIVLELERQVFRELEVGNFRSLTAARTAYYRQLQAISDTVRDIESLDPEEDIGDCLEEERQLQTDIVRLIAKQRYLEHISDSSNQKSRTEEDRLCLICRTQYDLGMMTECGHVFCEHCLLEWTRSHHKCPSCNSIISRRRLTRVTMSGSVAAQEALADQSMAADDPALDAAAGPSSLPRPTLIDARDLQYGSHMQLVPDAIRRFTIQDGYGSKIDSIVRHIAYLTREDPETKCLVFSQWSNLLKLLGDSLNSNRIGFVKLDGSSVKTAVKQFKEDPGKHVFMLHAKSQSAGLTLLSATHIFICEPLVNPVLQAQAVSRVHRIGQTKETFVHYYLIRDTVEIPCFSLFERNLAAATGASTHHDGQDEPSSDWPSSSASTSTSEKNKGKANALQDSDIASTTASEVARAQNRHGELVKLDDLKYCFQVQKQMFTQGH</sequence>
<evidence type="ECO:0000256" key="2">
    <source>
        <dbReference type="ARBA" id="ARBA00022741"/>
    </source>
</evidence>
<dbReference type="Gene3D" id="3.40.50.10810">
    <property type="entry name" value="Tandem AAA-ATPase domain"/>
    <property type="match status" value="2"/>
</dbReference>
<dbReference type="PROSITE" id="PS00518">
    <property type="entry name" value="ZF_RING_1"/>
    <property type="match status" value="1"/>
</dbReference>
<dbReference type="GO" id="GO:0008270">
    <property type="term" value="F:zinc ion binding"/>
    <property type="evidence" value="ECO:0007669"/>
    <property type="project" value="UniProtKB-KW"/>
</dbReference>
<dbReference type="CDD" id="cd18793">
    <property type="entry name" value="SF2_C_SNF"/>
    <property type="match status" value="1"/>
</dbReference>
<keyword evidence="3 7" id="KW-0863">Zinc-finger</keyword>
<evidence type="ECO:0000313" key="11">
    <source>
        <dbReference type="EMBL" id="KAF9965836.1"/>
    </source>
</evidence>
<keyword evidence="1" id="KW-0479">Metal-binding</keyword>
<keyword evidence="12" id="KW-1185">Reference proteome</keyword>
<dbReference type="OrthoDB" id="5330228at2759"/>
<evidence type="ECO:0000256" key="3">
    <source>
        <dbReference type="ARBA" id="ARBA00022771"/>
    </source>
</evidence>
<dbReference type="SMART" id="SM00184">
    <property type="entry name" value="RING"/>
    <property type="match status" value="1"/>
</dbReference>
<evidence type="ECO:0000256" key="8">
    <source>
        <dbReference type="SAM" id="MobiDB-lite"/>
    </source>
</evidence>
<dbReference type="Gene3D" id="3.40.50.300">
    <property type="entry name" value="P-loop containing nucleotide triphosphate hydrolases"/>
    <property type="match status" value="1"/>
</dbReference>
<dbReference type="Gene3D" id="3.30.40.10">
    <property type="entry name" value="Zinc/RING finger domain, C3HC4 (zinc finger)"/>
    <property type="match status" value="1"/>
</dbReference>
<keyword evidence="5" id="KW-0862">Zinc</keyword>
<dbReference type="InterPro" id="IPR014001">
    <property type="entry name" value="Helicase_ATP-bd"/>
</dbReference>
<dbReference type="GO" id="GO:0016787">
    <property type="term" value="F:hydrolase activity"/>
    <property type="evidence" value="ECO:0007669"/>
    <property type="project" value="UniProtKB-KW"/>
</dbReference>
<protein>
    <recommendedName>
        <fullName evidence="13">RING-type domain-containing protein</fullName>
    </recommendedName>
</protein>
<dbReference type="InterPro" id="IPR000330">
    <property type="entry name" value="SNF2_N"/>
</dbReference>
<evidence type="ECO:0008006" key="13">
    <source>
        <dbReference type="Google" id="ProtNLM"/>
    </source>
</evidence>
<dbReference type="InterPro" id="IPR001650">
    <property type="entry name" value="Helicase_C-like"/>
</dbReference>
<dbReference type="Pfam" id="PF26021">
    <property type="entry name" value="Ferritin_C144_05"/>
    <property type="match status" value="1"/>
</dbReference>
<evidence type="ECO:0000259" key="9">
    <source>
        <dbReference type="PROSITE" id="PS50089"/>
    </source>
</evidence>
<dbReference type="GO" id="GO:0000209">
    <property type="term" value="P:protein polyubiquitination"/>
    <property type="evidence" value="ECO:0007669"/>
    <property type="project" value="TreeGrafter"/>
</dbReference>
<evidence type="ECO:0000313" key="12">
    <source>
        <dbReference type="Proteomes" id="UP000738359"/>
    </source>
</evidence>
<evidence type="ECO:0000259" key="10">
    <source>
        <dbReference type="PROSITE" id="PS51192"/>
    </source>
</evidence>
<dbReference type="SMART" id="SM00487">
    <property type="entry name" value="DEXDc"/>
    <property type="match status" value="1"/>
</dbReference>
<reference evidence="11" key="1">
    <citation type="journal article" date="2020" name="Fungal Divers.">
        <title>Resolving the Mortierellaceae phylogeny through synthesis of multi-gene phylogenetics and phylogenomics.</title>
        <authorList>
            <person name="Vandepol N."/>
            <person name="Liber J."/>
            <person name="Desiro A."/>
            <person name="Na H."/>
            <person name="Kennedy M."/>
            <person name="Barry K."/>
            <person name="Grigoriev I.V."/>
            <person name="Miller A.N."/>
            <person name="O'Donnell K."/>
            <person name="Stajich J.E."/>
            <person name="Bonito G."/>
        </authorList>
    </citation>
    <scope>NUCLEOTIDE SEQUENCE</scope>
    <source>
        <strain evidence="11">CK1249</strain>
    </source>
</reference>
<dbReference type="GO" id="GO:0005524">
    <property type="term" value="F:ATP binding"/>
    <property type="evidence" value="ECO:0007669"/>
    <property type="project" value="InterPro"/>
</dbReference>
<dbReference type="InterPro" id="IPR038718">
    <property type="entry name" value="SNF2-like_sf"/>
</dbReference>
<accession>A0A9P6JA11</accession>
<dbReference type="GO" id="GO:0061630">
    <property type="term" value="F:ubiquitin protein ligase activity"/>
    <property type="evidence" value="ECO:0007669"/>
    <property type="project" value="TreeGrafter"/>
</dbReference>
<feature type="compositionally biased region" description="Basic and acidic residues" evidence="8">
    <location>
        <begin position="775"/>
        <end position="795"/>
    </location>
</feature>
<dbReference type="Pfam" id="PF13923">
    <property type="entry name" value="zf-C3HC4_2"/>
    <property type="match status" value="1"/>
</dbReference>
<organism evidence="11 12">
    <name type="scientific">Mortierella alpina</name>
    <name type="common">Oleaginous fungus</name>
    <name type="synonym">Mortierella renispora</name>
    <dbReference type="NCBI Taxonomy" id="64518"/>
    <lineage>
        <taxon>Eukaryota</taxon>
        <taxon>Fungi</taxon>
        <taxon>Fungi incertae sedis</taxon>
        <taxon>Mucoromycota</taxon>
        <taxon>Mortierellomycotina</taxon>
        <taxon>Mortierellomycetes</taxon>
        <taxon>Mortierellales</taxon>
        <taxon>Mortierellaceae</taxon>
        <taxon>Mortierella</taxon>
    </lineage>
</organism>
<proteinExistence type="predicted"/>
<keyword evidence="2" id="KW-0547">Nucleotide-binding</keyword>
<feature type="region of interest" description="Disordered" evidence="8">
    <location>
        <begin position="1450"/>
        <end position="1500"/>
    </location>
</feature>
<feature type="compositionally biased region" description="Low complexity" evidence="8">
    <location>
        <begin position="1462"/>
        <end position="1474"/>
    </location>
</feature>
<dbReference type="SUPFAM" id="SSF57850">
    <property type="entry name" value="RING/U-box"/>
    <property type="match status" value="1"/>
</dbReference>
<dbReference type="PANTHER" id="PTHR45865:SF1">
    <property type="entry name" value="E3 UBIQUITIN-PROTEIN LIGASE SHPRH"/>
    <property type="match status" value="1"/>
</dbReference>
<dbReference type="InterPro" id="IPR049730">
    <property type="entry name" value="SNF2/RAD54-like_C"/>
</dbReference>
<feature type="region of interest" description="Disordered" evidence="8">
    <location>
        <begin position="32"/>
        <end position="51"/>
    </location>
</feature>
<dbReference type="CDD" id="cd16449">
    <property type="entry name" value="RING-HC"/>
    <property type="match status" value="1"/>
</dbReference>
<evidence type="ECO:0000256" key="7">
    <source>
        <dbReference type="PROSITE-ProRule" id="PRU00175"/>
    </source>
</evidence>
<feature type="domain" description="Helicase ATP-binding" evidence="10">
    <location>
        <begin position="340"/>
        <end position="581"/>
    </location>
</feature>
<comment type="caution">
    <text evidence="11">The sequence shown here is derived from an EMBL/GenBank/DDBJ whole genome shotgun (WGS) entry which is preliminary data.</text>
</comment>
<keyword evidence="4" id="KW-0378">Hydrolase</keyword>
<dbReference type="InterPro" id="IPR027417">
    <property type="entry name" value="P-loop_NTPase"/>
</dbReference>
<dbReference type="Pfam" id="PF00176">
    <property type="entry name" value="SNF2-rel_dom"/>
    <property type="match status" value="1"/>
</dbReference>
<dbReference type="Proteomes" id="UP000738359">
    <property type="component" value="Unassembled WGS sequence"/>
</dbReference>
<dbReference type="InterPro" id="IPR017907">
    <property type="entry name" value="Znf_RING_CS"/>
</dbReference>
<dbReference type="PANTHER" id="PTHR45865">
    <property type="entry name" value="E3 UBIQUITIN-PROTEIN LIGASE SHPRH FAMILY MEMBER"/>
    <property type="match status" value="1"/>
</dbReference>
<feature type="region of interest" description="Disordered" evidence="8">
    <location>
        <begin position="775"/>
        <end position="796"/>
    </location>
</feature>
<dbReference type="SUPFAM" id="SSF52540">
    <property type="entry name" value="P-loop containing nucleoside triphosphate hydrolases"/>
    <property type="match status" value="2"/>
</dbReference>
<dbReference type="InterPro" id="IPR001841">
    <property type="entry name" value="Znf_RING"/>
</dbReference>
<evidence type="ECO:0000256" key="5">
    <source>
        <dbReference type="ARBA" id="ARBA00022833"/>
    </source>
</evidence>
<dbReference type="PROSITE" id="PS51192">
    <property type="entry name" value="HELICASE_ATP_BIND_1"/>
    <property type="match status" value="1"/>
</dbReference>
<dbReference type="InterPro" id="IPR052583">
    <property type="entry name" value="ATP-helicase/E3_Ub-Ligase"/>
</dbReference>
<dbReference type="EMBL" id="JAAAHY010000216">
    <property type="protein sequence ID" value="KAF9965836.1"/>
    <property type="molecule type" value="Genomic_DNA"/>
</dbReference>
<dbReference type="GO" id="GO:0005634">
    <property type="term" value="C:nucleus"/>
    <property type="evidence" value="ECO:0007669"/>
    <property type="project" value="TreeGrafter"/>
</dbReference>
<feature type="domain" description="RING-type" evidence="9">
    <location>
        <begin position="1188"/>
        <end position="1226"/>
    </location>
</feature>